<dbReference type="Proteomes" id="UP000499080">
    <property type="component" value="Unassembled WGS sequence"/>
</dbReference>
<keyword evidence="2" id="KW-1185">Reference proteome</keyword>
<sequence>MGSHAKSATEFLTRPIVYDDVQSAVNQWCHYQWQEKWNMETNNKLYDIKLVLSQWVMKLNRRCDVMLTRLRIGHTRLTHKYLLFAESPTICRHCGDILTVKHI</sequence>
<protein>
    <submittedName>
        <fullName evidence="1">Uncharacterized protein</fullName>
    </submittedName>
</protein>
<evidence type="ECO:0000313" key="2">
    <source>
        <dbReference type="Proteomes" id="UP000499080"/>
    </source>
</evidence>
<gene>
    <name evidence="1" type="ORF">AVEN_228020_1</name>
</gene>
<dbReference type="AlphaFoldDB" id="A0A4Y2R456"/>
<dbReference type="EMBL" id="BGPR01015746">
    <property type="protein sequence ID" value="GBN70457.1"/>
    <property type="molecule type" value="Genomic_DNA"/>
</dbReference>
<comment type="caution">
    <text evidence="1">The sequence shown here is derived from an EMBL/GenBank/DDBJ whole genome shotgun (WGS) entry which is preliminary data.</text>
</comment>
<accession>A0A4Y2R456</accession>
<reference evidence="1 2" key="1">
    <citation type="journal article" date="2019" name="Sci. Rep.">
        <title>Orb-weaving spider Araneus ventricosus genome elucidates the spidroin gene catalogue.</title>
        <authorList>
            <person name="Kono N."/>
            <person name="Nakamura H."/>
            <person name="Ohtoshi R."/>
            <person name="Moran D.A.P."/>
            <person name="Shinohara A."/>
            <person name="Yoshida Y."/>
            <person name="Fujiwara M."/>
            <person name="Mori M."/>
            <person name="Tomita M."/>
            <person name="Arakawa K."/>
        </authorList>
    </citation>
    <scope>NUCLEOTIDE SEQUENCE [LARGE SCALE GENOMIC DNA]</scope>
</reference>
<dbReference type="OrthoDB" id="6369833at2759"/>
<name>A0A4Y2R456_ARAVE</name>
<evidence type="ECO:0000313" key="1">
    <source>
        <dbReference type="EMBL" id="GBN70457.1"/>
    </source>
</evidence>
<proteinExistence type="predicted"/>
<organism evidence="1 2">
    <name type="scientific">Araneus ventricosus</name>
    <name type="common">Orbweaver spider</name>
    <name type="synonym">Epeira ventricosa</name>
    <dbReference type="NCBI Taxonomy" id="182803"/>
    <lineage>
        <taxon>Eukaryota</taxon>
        <taxon>Metazoa</taxon>
        <taxon>Ecdysozoa</taxon>
        <taxon>Arthropoda</taxon>
        <taxon>Chelicerata</taxon>
        <taxon>Arachnida</taxon>
        <taxon>Araneae</taxon>
        <taxon>Araneomorphae</taxon>
        <taxon>Entelegynae</taxon>
        <taxon>Araneoidea</taxon>
        <taxon>Araneidae</taxon>
        <taxon>Araneus</taxon>
    </lineage>
</organism>